<dbReference type="Gene3D" id="3.20.20.150">
    <property type="entry name" value="Divalent-metal-dependent TIM barrel enzymes"/>
    <property type="match status" value="1"/>
</dbReference>
<dbReference type="InterPro" id="IPR036237">
    <property type="entry name" value="Xyl_isomerase-like_sf"/>
</dbReference>
<name>A0ABS9DYG2_9PROT</name>
<dbReference type="NCBIfam" id="NF043033">
    <property type="entry name" value="OxoTetrIsom"/>
    <property type="match status" value="1"/>
</dbReference>
<dbReference type="InterPro" id="IPR050417">
    <property type="entry name" value="Sugar_Epim/Isomerase"/>
</dbReference>
<comment type="caution">
    <text evidence="4">The sequence shown here is derived from an EMBL/GenBank/DDBJ whole genome shotgun (WGS) entry which is preliminary data.</text>
</comment>
<dbReference type="InterPro" id="IPR026040">
    <property type="entry name" value="HyI-like"/>
</dbReference>
<dbReference type="Pfam" id="PF01261">
    <property type="entry name" value="AP_endonuc_2"/>
    <property type="match status" value="1"/>
</dbReference>
<dbReference type="NCBIfam" id="TIGR03234">
    <property type="entry name" value="OH-pyruv-isom"/>
    <property type="match status" value="1"/>
</dbReference>
<dbReference type="InterPro" id="IPR017643">
    <property type="entry name" value="Hydroxypyruvate_isomerase"/>
</dbReference>
<feature type="domain" description="Xylose isomerase-like TIM barrel" evidence="3">
    <location>
        <begin position="21"/>
        <end position="254"/>
    </location>
</feature>
<keyword evidence="5" id="KW-1185">Reference proteome</keyword>
<dbReference type="SUPFAM" id="SSF51658">
    <property type="entry name" value="Xylose isomerase-like"/>
    <property type="match status" value="1"/>
</dbReference>
<dbReference type="InterPro" id="IPR013022">
    <property type="entry name" value="Xyl_isomerase-like_TIM-brl"/>
</dbReference>
<organism evidence="4 5">
    <name type="scientific">Acidiphilium iwatense</name>
    <dbReference type="NCBI Taxonomy" id="768198"/>
    <lineage>
        <taxon>Bacteria</taxon>
        <taxon>Pseudomonadati</taxon>
        <taxon>Pseudomonadota</taxon>
        <taxon>Alphaproteobacteria</taxon>
        <taxon>Acetobacterales</taxon>
        <taxon>Acidocellaceae</taxon>
        <taxon>Acidiphilium</taxon>
    </lineage>
</organism>
<dbReference type="EC" id="5.3.1.22" evidence="4"/>
<evidence type="ECO:0000259" key="3">
    <source>
        <dbReference type="Pfam" id="PF01261"/>
    </source>
</evidence>
<evidence type="ECO:0000313" key="5">
    <source>
        <dbReference type="Proteomes" id="UP001521209"/>
    </source>
</evidence>
<gene>
    <name evidence="4" type="primary">hyi</name>
    <name evidence="4" type="ORF">L2A60_13675</name>
</gene>
<accession>A0ABS9DYG2</accession>
<reference evidence="4 5" key="1">
    <citation type="submission" date="2022-01" db="EMBL/GenBank/DDBJ databases">
        <authorList>
            <person name="Won M."/>
            <person name="Kim S.-J."/>
            <person name="Kwon S.-W."/>
        </authorList>
    </citation>
    <scope>NUCLEOTIDE SEQUENCE [LARGE SCALE GENOMIC DNA]</scope>
    <source>
        <strain evidence="4 5">KCTC 23505</strain>
    </source>
</reference>
<dbReference type="PANTHER" id="PTHR43489:SF6">
    <property type="entry name" value="HYDROXYPYRUVATE ISOMERASE-RELATED"/>
    <property type="match status" value="1"/>
</dbReference>
<evidence type="ECO:0000256" key="1">
    <source>
        <dbReference type="ARBA" id="ARBA00023235"/>
    </source>
</evidence>
<dbReference type="PIRSF" id="PIRSF006241">
    <property type="entry name" value="HyI"/>
    <property type="match status" value="1"/>
</dbReference>
<dbReference type="RefSeq" id="WP_235704997.1">
    <property type="nucleotide sequence ID" value="NZ_JAKGBZ010000029.1"/>
</dbReference>
<dbReference type="Proteomes" id="UP001521209">
    <property type="component" value="Unassembled WGS sequence"/>
</dbReference>
<dbReference type="GO" id="GO:0008903">
    <property type="term" value="F:hydroxypyruvate isomerase activity"/>
    <property type="evidence" value="ECO:0007669"/>
    <property type="project" value="UniProtKB-EC"/>
</dbReference>
<evidence type="ECO:0000256" key="2">
    <source>
        <dbReference type="PIRNR" id="PIRNR006241"/>
    </source>
</evidence>
<sequence>MPRFAANLTMLFNEVPFLDRFAAAAASGFKAVEFLFPYEYDKAVLKDTIAANDLSVVLHNLPAGNWAGGERGIASDPGRVAEFRDGVTRAIDYATALGCPRVNCLAGIVRPENAPQARETLVENLRFAVPRLKNAGIELLLEPVNTRDIPGFFVNRTRQALDIIDEVASDNLKLQFDIYHAQVMEGDLARTIEAEFDRIGHLQLADNPGRHEPGTGEINYAYLFRRIDELGYEGWIGCEYKPRAATEAGLGWLAPYLDKKPASTTHNKESIA</sequence>
<evidence type="ECO:0000313" key="4">
    <source>
        <dbReference type="EMBL" id="MCF3947728.1"/>
    </source>
</evidence>
<comment type="similarity">
    <text evidence="2">Belongs to the hyi family.</text>
</comment>
<dbReference type="PANTHER" id="PTHR43489">
    <property type="entry name" value="ISOMERASE"/>
    <property type="match status" value="1"/>
</dbReference>
<keyword evidence="1 2" id="KW-0413">Isomerase</keyword>
<dbReference type="InterPro" id="IPR053398">
    <property type="entry name" value="HPT_OtnI_isomerases"/>
</dbReference>
<dbReference type="EMBL" id="JAKGBZ010000029">
    <property type="protein sequence ID" value="MCF3947728.1"/>
    <property type="molecule type" value="Genomic_DNA"/>
</dbReference>
<protein>
    <submittedName>
        <fullName evidence="4">Hydroxypyruvate isomerase</fullName>
        <ecNumber evidence="4">5.3.1.22</ecNumber>
    </submittedName>
</protein>
<proteinExistence type="inferred from homology"/>